<dbReference type="AlphaFoldDB" id="A0A6P4B2R9"/>
<evidence type="ECO:0000256" key="1">
    <source>
        <dbReference type="SAM" id="MobiDB-lite"/>
    </source>
</evidence>
<name>A0A6P4B2R9_ARADU</name>
<dbReference type="Proteomes" id="UP000515211">
    <property type="component" value="Chromosome 7"/>
</dbReference>
<feature type="compositionally biased region" description="Basic and acidic residues" evidence="1">
    <location>
        <begin position="268"/>
        <end position="277"/>
    </location>
</feature>
<dbReference type="KEGG" id="adu:107459255"/>
<organism evidence="3 4">
    <name type="scientific">Arachis duranensis</name>
    <name type="common">Wild peanut</name>
    <dbReference type="NCBI Taxonomy" id="130453"/>
    <lineage>
        <taxon>Eukaryota</taxon>
        <taxon>Viridiplantae</taxon>
        <taxon>Streptophyta</taxon>
        <taxon>Embryophyta</taxon>
        <taxon>Tracheophyta</taxon>
        <taxon>Spermatophyta</taxon>
        <taxon>Magnoliopsida</taxon>
        <taxon>eudicotyledons</taxon>
        <taxon>Gunneridae</taxon>
        <taxon>Pentapetalae</taxon>
        <taxon>rosids</taxon>
        <taxon>fabids</taxon>
        <taxon>Fabales</taxon>
        <taxon>Fabaceae</taxon>
        <taxon>Papilionoideae</taxon>
        <taxon>50 kb inversion clade</taxon>
        <taxon>dalbergioids sensu lato</taxon>
        <taxon>Dalbergieae</taxon>
        <taxon>Pterocarpus clade</taxon>
        <taxon>Arachis</taxon>
    </lineage>
</organism>
<dbReference type="RefSeq" id="XP_015932962.1">
    <property type="nucleotide sequence ID" value="XM_016077476.3"/>
</dbReference>
<evidence type="ECO:0000313" key="3">
    <source>
        <dbReference type="Proteomes" id="UP000515211"/>
    </source>
</evidence>
<feature type="chain" id="PRO_5028355187" evidence="2">
    <location>
        <begin position="25"/>
        <end position="277"/>
    </location>
</feature>
<protein>
    <submittedName>
        <fullName evidence="4">Uncharacterized protein LOC107459255 isoform X1</fullName>
    </submittedName>
</protein>
<reference evidence="4" key="2">
    <citation type="submission" date="2025-08" db="UniProtKB">
        <authorList>
            <consortium name="RefSeq"/>
        </authorList>
    </citation>
    <scope>IDENTIFICATION</scope>
    <source>
        <tissue evidence="4">Whole plant</tissue>
    </source>
</reference>
<evidence type="ECO:0000256" key="2">
    <source>
        <dbReference type="SAM" id="SignalP"/>
    </source>
</evidence>
<keyword evidence="2" id="KW-0732">Signal</keyword>
<keyword evidence="3" id="KW-1185">Reference proteome</keyword>
<feature type="signal peptide" evidence="2">
    <location>
        <begin position="1"/>
        <end position="24"/>
    </location>
</feature>
<sequence length="277" mass="31050">MDNLKAYLSFVFLWVFFLSSHVLAHHELPQERKTEYNLKVQKIKDSINDWVYPSIGYNPTTTTTTPPPEAAIDGWSKYIEMEKNDEDASVVLWHRKMMKPSKTETKSFKVSLAEPPIIDPRGAKEGSYYGHVLRAEPPEDDGEGVHSSKAGGYYGNLFRAEPPDEDDGEEDLKLGHVHGSSAEPLVVDPRGAKEGNYGNLFGAEPPDDEDQRDAKERRVKGKSVVYSRGHDDDEGEVTYAYSTARADSPPDEDPRDSKVGYGVLNMNDKVDKETIKN</sequence>
<feature type="region of interest" description="Disordered" evidence="1">
    <location>
        <begin position="137"/>
        <end position="277"/>
    </location>
</feature>
<evidence type="ECO:0000313" key="4">
    <source>
        <dbReference type="RefSeq" id="XP_015932962.1"/>
    </source>
</evidence>
<reference evidence="3" key="1">
    <citation type="journal article" date="2016" name="Nat. Genet.">
        <title>The genome sequences of Arachis duranensis and Arachis ipaensis, the diploid ancestors of cultivated peanut.</title>
        <authorList>
            <person name="Bertioli D.J."/>
            <person name="Cannon S.B."/>
            <person name="Froenicke L."/>
            <person name="Huang G."/>
            <person name="Farmer A.D."/>
            <person name="Cannon E.K."/>
            <person name="Liu X."/>
            <person name="Gao D."/>
            <person name="Clevenger J."/>
            <person name="Dash S."/>
            <person name="Ren L."/>
            <person name="Moretzsohn M.C."/>
            <person name="Shirasawa K."/>
            <person name="Huang W."/>
            <person name="Vidigal B."/>
            <person name="Abernathy B."/>
            <person name="Chu Y."/>
            <person name="Niederhuth C.E."/>
            <person name="Umale P."/>
            <person name="Araujo A.C."/>
            <person name="Kozik A."/>
            <person name="Kim K.D."/>
            <person name="Burow M.D."/>
            <person name="Varshney R.K."/>
            <person name="Wang X."/>
            <person name="Zhang X."/>
            <person name="Barkley N."/>
            <person name="Guimaraes P.M."/>
            <person name="Isobe S."/>
            <person name="Guo B."/>
            <person name="Liao B."/>
            <person name="Stalker H.T."/>
            <person name="Schmitz R.J."/>
            <person name="Scheffler B.E."/>
            <person name="Leal-Bertioli S.C."/>
            <person name="Xun X."/>
            <person name="Jackson S.A."/>
            <person name="Michelmore R."/>
            <person name="Ozias-Akins P."/>
        </authorList>
    </citation>
    <scope>NUCLEOTIDE SEQUENCE [LARGE SCALE GENOMIC DNA]</scope>
    <source>
        <strain evidence="3">cv. V14167</strain>
    </source>
</reference>
<gene>
    <name evidence="4" type="primary">LOC107459255</name>
</gene>
<proteinExistence type="predicted"/>
<dbReference type="GeneID" id="107459255"/>
<accession>A0A6P4B2R9</accession>